<evidence type="ECO:0000256" key="1">
    <source>
        <dbReference type="ARBA" id="ARBA00008558"/>
    </source>
</evidence>
<dbReference type="InterPro" id="IPR012341">
    <property type="entry name" value="6hp_glycosidase-like_sf"/>
</dbReference>
<dbReference type="GO" id="GO:0016853">
    <property type="term" value="F:isomerase activity"/>
    <property type="evidence" value="ECO:0007669"/>
    <property type="project" value="UniProtKB-KW"/>
</dbReference>
<dbReference type="EMBL" id="BMZE01000004">
    <property type="protein sequence ID" value="GHA34389.1"/>
    <property type="molecule type" value="Genomic_DNA"/>
</dbReference>
<evidence type="ECO:0000256" key="2">
    <source>
        <dbReference type="ARBA" id="ARBA00023235"/>
    </source>
</evidence>
<dbReference type="SUPFAM" id="SSF48208">
    <property type="entry name" value="Six-hairpin glycosidases"/>
    <property type="match status" value="1"/>
</dbReference>
<dbReference type="InterPro" id="IPR034116">
    <property type="entry name" value="AGE_dom"/>
</dbReference>
<dbReference type="Gene3D" id="1.50.10.10">
    <property type="match status" value="1"/>
</dbReference>
<dbReference type="InterPro" id="IPR008928">
    <property type="entry name" value="6-hairpin_glycosidase_sf"/>
</dbReference>
<dbReference type="RefSeq" id="WP_189426822.1">
    <property type="nucleotide sequence ID" value="NZ_BMZE01000004.1"/>
</dbReference>
<dbReference type="Pfam" id="PF07221">
    <property type="entry name" value="GlcNAc_2-epim"/>
    <property type="match status" value="1"/>
</dbReference>
<evidence type="ECO:0000313" key="4">
    <source>
        <dbReference type="Proteomes" id="UP000646579"/>
    </source>
</evidence>
<sequence length="421" mass="48569">MSNETFDLPPTNSGRAAARPFHRQWLMRQSDRLFDFFERSSINRDGGFHDLDSVGHPVNRDNPLRQIHATGRMVHCFAIGSLLGRPGSDEIVDHGMRYLIEHHRDKTHGGYIWSLDNNGPRDDSKQAYGHAFVLLAGSSAKLAGHPLADRLIADVSEVIDKRFWEEEHGAISEEYANDWSKITDYRGQNSNMHMTEALMAAYEATGEKLYLQRAERIAKLIIGKHALELDYRVAEHFDADWTLDKDYTGNEMFRPSGSTPGHWLEWSRLLMQLWVLGHKAEPWLPDAARGLFRKAIELGWDDKHGGFYYTLDWNNQPIMREKLWWPVCEAIAAAAFFTHYDQDPFFEIWYRRLWDFAANHLIDHENSGWRPELQEDLTPVERLFVGKPDIYHALQACLIPLFPATGSVTHAIIESNRPAHR</sequence>
<dbReference type="InterPro" id="IPR010819">
    <property type="entry name" value="AGE/CE"/>
</dbReference>
<keyword evidence="4" id="KW-1185">Reference proteome</keyword>
<dbReference type="CDD" id="cd00249">
    <property type="entry name" value="AGE"/>
    <property type="match status" value="1"/>
</dbReference>
<comment type="caution">
    <text evidence="3">The sequence shown here is derived from an EMBL/GenBank/DDBJ whole genome shotgun (WGS) entry which is preliminary data.</text>
</comment>
<accession>A0A918SC75</accession>
<organism evidence="3 4">
    <name type="scientific">Devosia pacifica</name>
    <dbReference type="NCBI Taxonomy" id="1335967"/>
    <lineage>
        <taxon>Bacteria</taxon>
        <taxon>Pseudomonadati</taxon>
        <taxon>Pseudomonadota</taxon>
        <taxon>Alphaproteobacteria</taxon>
        <taxon>Hyphomicrobiales</taxon>
        <taxon>Devosiaceae</taxon>
        <taxon>Devosia</taxon>
    </lineage>
</organism>
<reference evidence="3" key="1">
    <citation type="journal article" date="2014" name="Int. J. Syst. Evol. Microbiol.">
        <title>Complete genome sequence of Corynebacterium casei LMG S-19264T (=DSM 44701T), isolated from a smear-ripened cheese.</title>
        <authorList>
            <consortium name="US DOE Joint Genome Institute (JGI-PGF)"/>
            <person name="Walter F."/>
            <person name="Albersmeier A."/>
            <person name="Kalinowski J."/>
            <person name="Ruckert C."/>
        </authorList>
    </citation>
    <scope>NUCLEOTIDE SEQUENCE</scope>
    <source>
        <strain evidence="3">KCTC 32437</strain>
    </source>
</reference>
<protein>
    <submittedName>
        <fullName evidence="3">Mannose-6-phosphate isomerase</fullName>
    </submittedName>
</protein>
<reference evidence="3" key="2">
    <citation type="submission" date="2020-09" db="EMBL/GenBank/DDBJ databases">
        <authorList>
            <person name="Sun Q."/>
            <person name="Kim S."/>
        </authorList>
    </citation>
    <scope>NUCLEOTIDE SEQUENCE</scope>
    <source>
        <strain evidence="3">KCTC 32437</strain>
    </source>
</reference>
<dbReference type="AlphaFoldDB" id="A0A918SC75"/>
<gene>
    <name evidence="3" type="ORF">GCM10007989_32760</name>
</gene>
<keyword evidence="2 3" id="KW-0413">Isomerase</keyword>
<comment type="similarity">
    <text evidence="1">Belongs to the N-acylglucosamine 2-epimerase family.</text>
</comment>
<dbReference type="PANTHER" id="PTHR15108">
    <property type="entry name" value="N-ACYLGLUCOSAMINE-2-EPIMERASE"/>
    <property type="match status" value="1"/>
</dbReference>
<dbReference type="Proteomes" id="UP000646579">
    <property type="component" value="Unassembled WGS sequence"/>
</dbReference>
<name>A0A918SC75_9HYPH</name>
<evidence type="ECO:0000313" key="3">
    <source>
        <dbReference type="EMBL" id="GHA34389.1"/>
    </source>
</evidence>
<dbReference type="GO" id="GO:0005975">
    <property type="term" value="P:carbohydrate metabolic process"/>
    <property type="evidence" value="ECO:0007669"/>
    <property type="project" value="InterPro"/>
</dbReference>
<proteinExistence type="inferred from homology"/>